<name>A0AAW0H9K4_MYOGA</name>
<evidence type="ECO:0000256" key="5">
    <source>
        <dbReference type="ARBA" id="ARBA00023239"/>
    </source>
</evidence>
<dbReference type="SUPFAM" id="SSF51569">
    <property type="entry name" value="Aldolase"/>
    <property type="match status" value="1"/>
</dbReference>
<evidence type="ECO:0000256" key="6">
    <source>
        <dbReference type="ARBA" id="ARBA00023270"/>
    </source>
</evidence>
<proteinExistence type="inferred from homology"/>
<keyword evidence="5 7" id="KW-0456">Lyase</keyword>
<keyword evidence="11" id="KW-1185">Reference proteome</keyword>
<feature type="transmembrane region" description="Helical" evidence="9">
    <location>
        <begin position="20"/>
        <end position="44"/>
    </location>
</feature>
<dbReference type="GO" id="GO:0004332">
    <property type="term" value="F:fructose-bisphosphate aldolase activity"/>
    <property type="evidence" value="ECO:0007669"/>
    <property type="project" value="UniProtKB-EC"/>
</dbReference>
<dbReference type="NCBIfam" id="NF033379">
    <property type="entry name" value="FrucBisAld_I"/>
    <property type="match status" value="1"/>
</dbReference>
<comment type="catalytic activity">
    <reaction evidence="7">
        <text>beta-D-fructose 1,6-bisphosphate = D-glyceraldehyde 3-phosphate + dihydroxyacetone phosphate</text>
        <dbReference type="Rhea" id="RHEA:14729"/>
        <dbReference type="ChEBI" id="CHEBI:32966"/>
        <dbReference type="ChEBI" id="CHEBI:57642"/>
        <dbReference type="ChEBI" id="CHEBI:59776"/>
        <dbReference type="EC" id="4.1.2.13"/>
    </reaction>
</comment>
<keyword evidence="6" id="KW-0704">Schiff base</keyword>
<evidence type="ECO:0000256" key="3">
    <source>
        <dbReference type="ARBA" id="ARBA00013068"/>
    </source>
</evidence>
<dbReference type="CDD" id="cd00948">
    <property type="entry name" value="FBP_aldolase_I_a"/>
    <property type="match status" value="1"/>
</dbReference>
<dbReference type="Gene3D" id="3.20.20.70">
    <property type="entry name" value="Aldolase class I"/>
    <property type="match status" value="1"/>
</dbReference>
<keyword evidence="9" id="KW-0812">Transmembrane</keyword>
<keyword evidence="9" id="KW-1133">Transmembrane helix</keyword>
<keyword evidence="9" id="KW-0472">Membrane</keyword>
<dbReference type="EMBL" id="JBBHLL010000615">
    <property type="protein sequence ID" value="KAK7799419.1"/>
    <property type="molecule type" value="Genomic_DNA"/>
</dbReference>
<dbReference type="PANTHER" id="PTHR11627">
    <property type="entry name" value="FRUCTOSE-BISPHOSPHATE ALDOLASE"/>
    <property type="match status" value="1"/>
</dbReference>
<comment type="caution">
    <text evidence="10">The sequence shown here is derived from an EMBL/GenBank/DDBJ whole genome shotgun (WGS) entry which is preliminary data.</text>
</comment>
<evidence type="ECO:0000256" key="8">
    <source>
        <dbReference type="RuleBase" id="RU004257"/>
    </source>
</evidence>
<comment type="pathway">
    <text evidence="1 8">Carbohydrate degradation; glycolysis; D-glyceraldehyde 3-phosphate and glycerone phosphate from D-glucose: step 4/4.</text>
</comment>
<dbReference type="AlphaFoldDB" id="A0AAW0H9K4"/>
<dbReference type="InterPro" id="IPR000741">
    <property type="entry name" value="FBA_I"/>
</dbReference>
<dbReference type="GO" id="GO:0006096">
    <property type="term" value="P:glycolytic process"/>
    <property type="evidence" value="ECO:0007669"/>
    <property type="project" value="UniProtKB-KW"/>
</dbReference>
<protein>
    <recommendedName>
        <fullName evidence="3 7">Fructose-bisphosphate aldolase</fullName>
        <ecNumber evidence="3 7">4.1.2.13</ecNumber>
    </recommendedName>
</protein>
<reference evidence="10 11" key="1">
    <citation type="journal article" date="2023" name="bioRxiv">
        <title>Conserved and derived expression patterns and positive selection on dental genes reveal complex evolutionary context of ever-growing rodent molars.</title>
        <authorList>
            <person name="Calamari Z.T."/>
            <person name="Song A."/>
            <person name="Cohen E."/>
            <person name="Akter M."/>
            <person name="Roy R.D."/>
            <person name="Hallikas O."/>
            <person name="Christensen M.M."/>
            <person name="Li P."/>
            <person name="Marangoni P."/>
            <person name="Jernvall J."/>
            <person name="Klein O.D."/>
        </authorList>
    </citation>
    <scope>NUCLEOTIDE SEQUENCE [LARGE SCALE GENOMIC DNA]</scope>
    <source>
        <strain evidence="10">V071</strain>
    </source>
</reference>
<dbReference type="EC" id="4.1.2.13" evidence="3 7"/>
<dbReference type="Proteomes" id="UP001488838">
    <property type="component" value="Unassembled WGS sequence"/>
</dbReference>
<evidence type="ECO:0000256" key="9">
    <source>
        <dbReference type="SAM" id="Phobius"/>
    </source>
</evidence>
<sequence>MDTSPGPWNPAPAAISNPSLLLPIPAIVFITVGVYLLLLGLVLLTRHCLLVRSLEGKEGTRNLVIKSKEEGCLSLLSQAQGCCTDCSSPCRKQTASESQDCFWNCAEACDFPLPSPAHYLDACCPHPSEAIPDRRLISLHRSVFKEEVLLKTAPQVGRSPDPRVGMGVADWGLRELDALRLNRLRSFGTHAVRGSGDSVRVRSSGLLLTHRRTRQIHPLLCQERAATGTMPYPYPALTPEQKKELSDIAHRIVAPGKGILAADESTGSIAKRLQSIGTENTEENRRFYRQLLLTADDRVNPCIGGVILFHETLYQKADDGRPFPQVIKSKGGVVGIKVDKGVVPLAGTNGETTTQGLDGLSERCAQYKKDGADFAKWRCVLKIGEHTPSALAIMENANVLARYASICQQNGIVPIVEPEILPDGDHDLKRCQYVTEKVLAAVYKALSDHHVYLEGTLLKPNMVTPGHACTQKYSNEEIAMATVTALRRTVPPAVTGVTFLSGGQSEEEASINLNAINKCPLLKPWALTFSYGRALQASALKAWGGKKENLKAAQEEYIKRALANSLACQGKYTPSGQSGAAASESLFISNHAY</sequence>
<dbReference type="InterPro" id="IPR013785">
    <property type="entry name" value="Aldolase_TIM"/>
</dbReference>
<accession>A0AAW0H9K4</accession>
<evidence type="ECO:0000256" key="7">
    <source>
        <dbReference type="RuleBase" id="RU003994"/>
    </source>
</evidence>
<dbReference type="PROSITE" id="PS00158">
    <property type="entry name" value="ALDOLASE_CLASS_I"/>
    <property type="match status" value="1"/>
</dbReference>
<dbReference type="Pfam" id="PF00274">
    <property type="entry name" value="Glycolytic"/>
    <property type="match status" value="1"/>
</dbReference>
<gene>
    <name evidence="10" type="ORF">U0070_006127</name>
</gene>
<dbReference type="InterPro" id="IPR029768">
    <property type="entry name" value="Aldolase_I_AS"/>
</dbReference>
<keyword evidence="4 7" id="KW-0324">Glycolysis</keyword>
<organism evidence="10 11">
    <name type="scientific">Myodes glareolus</name>
    <name type="common">Bank vole</name>
    <name type="synonym">Clethrionomys glareolus</name>
    <dbReference type="NCBI Taxonomy" id="447135"/>
    <lineage>
        <taxon>Eukaryota</taxon>
        <taxon>Metazoa</taxon>
        <taxon>Chordata</taxon>
        <taxon>Craniata</taxon>
        <taxon>Vertebrata</taxon>
        <taxon>Euteleostomi</taxon>
        <taxon>Mammalia</taxon>
        <taxon>Eutheria</taxon>
        <taxon>Euarchontoglires</taxon>
        <taxon>Glires</taxon>
        <taxon>Rodentia</taxon>
        <taxon>Myomorpha</taxon>
        <taxon>Muroidea</taxon>
        <taxon>Cricetidae</taxon>
        <taxon>Arvicolinae</taxon>
        <taxon>Myodes</taxon>
    </lineage>
</organism>
<evidence type="ECO:0000256" key="2">
    <source>
        <dbReference type="ARBA" id="ARBA00010387"/>
    </source>
</evidence>
<dbReference type="FunFam" id="3.20.20.70:FF:000021">
    <property type="entry name" value="Fructose-bisphosphate aldolase"/>
    <property type="match status" value="1"/>
</dbReference>
<evidence type="ECO:0000256" key="4">
    <source>
        <dbReference type="ARBA" id="ARBA00023152"/>
    </source>
</evidence>
<evidence type="ECO:0000313" key="10">
    <source>
        <dbReference type="EMBL" id="KAK7799419.1"/>
    </source>
</evidence>
<evidence type="ECO:0000313" key="11">
    <source>
        <dbReference type="Proteomes" id="UP001488838"/>
    </source>
</evidence>
<evidence type="ECO:0000256" key="1">
    <source>
        <dbReference type="ARBA" id="ARBA00004714"/>
    </source>
</evidence>
<comment type="similarity">
    <text evidence="2 7">Belongs to the class I fructose-bisphosphate aldolase family.</text>
</comment>